<evidence type="ECO:0000256" key="4">
    <source>
        <dbReference type="RuleBase" id="RU003719"/>
    </source>
</evidence>
<dbReference type="RefSeq" id="WP_117555884.1">
    <property type="nucleotide sequence ID" value="NZ_QSOV01000001.1"/>
</dbReference>
<dbReference type="GO" id="GO:0016616">
    <property type="term" value="F:oxidoreductase activity, acting on the CH-OH group of donors, NAD or NADP as acceptor"/>
    <property type="evidence" value="ECO:0007669"/>
    <property type="project" value="InterPro"/>
</dbReference>
<organism evidence="7 8">
    <name type="scientific">Coprococcus comes</name>
    <dbReference type="NCBI Taxonomy" id="410072"/>
    <lineage>
        <taxon>Bacteria</taxon>
        <taxon>Bacillati</taxon>
        <taxon>Bacillota</taxon>
        <taxon>Clostridia</taxon>
        <taxon>Lachnospirales</taxon>
        <taxon>Lachnospiraceae</taxon>
        <taxon>Coprococcus</taxon>
    </lineage>
</organism>
<evidence type="ECO:0000256" key="2">
    <source>
        <dbReference type="ARBA" id="ARBA00023002"/>
    </source>
</evidence>
<keyword evidence="3" id="KW-0520">NAD</keyword>
<evidence type="ECO:0000256" key="1">
    <source>
        <dbReference type="ARBA" id="ARBA00005854"/>
    </source>
</evidence>
<feature type="domain" description="D-isomer specific 2-hydroxyacid dehydrogenase catalytic" evidence="5">
    <location>
        <begin position="7"/>
        <end position="312"/>
    </location>
</feature>
<dbReference type="PANTHER" id="PTHR42789:SF1">
    <property type="entry name" value="D-ISOMER SPECIFIC 2-HYDROXYACID DEHYDROGENASE FAMILY PROTEIN (AFU_ORTHOLOGUE AFUA_6G10090)"/>
    <property type="match status" value="1"/>
</dbReference>
<protein>
    <submittedName>
        <fullName evidence="7">Phosphoglycerate dehydrogenase</fullName>
    </submittedName>
</protein>
<dbReference type="SUPFAM" id="SSF52283">
    <property type="entry name" value="Formate/glycerate dehydrogenase catalytic domain-like"/>
    <property type="match status" value="1"/>
</dbReference>
<evidence type="ECO:0000256" key="3">
    <source>
        <dbReference type="ARBA" id="ARBA00023027"/>
    </source>
</evidence>
<dbReference type="InterPro" id="IPR036291">
    <property type="entry name" value="NAD(P)-bd_dom_sf"/>
</dbReference>
<comment type="caution">
    <text evidence="7">The sequence shown here is derived from an EMBL/GenBank/DDBJ whole genome shotgun (WGS) entry which is preliminary data.</text>
</comment>
<dbReference type="PROSITE" id="PS00671">
    <property type="entry name" value="D_2_HYDROXYACID_DH_3"/>
    <property type="match status" value="1"/>
</dbReference>
<reference evidence="7 8" key="1">
    <citation type="submission" date="2018-08" db="EMBL/GenBank/DDBJ databases">
        <title>A genome reference for cultivated species of the human gut microbiota.</title>
        <authorList>
            <person name="Zou Y."/>
            <person name="Xue W."/>
            <person name="Luo G."/>
        </authorList>
    </citation>
    <scope>NUCLEOTIDE SEQUENCE [LARGE SCALE GENOMIC DNA]</scope>
    <source>
        <strain evidence="7 8">TM07-19</strain>
    </source>
</reference>
<dbReference type="Gene3D" id="3.40.50.720">
    <property type="entry name" value="NAD(P)-binding Rossmann-like Domain"/>
    <property type="match status" value="2"/>
</dbReference>
<dbReference type="InterPro" id="IPR029753">
    <property type="entry name" value="D-isomer_DH_CS"/>
</dbReference>
<dbReference type="FunFam" id="3.40.50.720:FF:000203">
    <property type="entry name" value="D-3-phosphoglycerate dehydrogenase (SerA)"/>
    <property type="match status" value="1"/>
</dbReference>
<dbReference type="Pfam" id="PF02826">
    <property type="entry name" value="2-Hacid_dh_C"/>
    <property type="match status" value="1"/>
</dbReference>
<dbReference type="GO" id="GO:0051287">
    <property type="term" value="F:NAD binding"/>
    <property type="evidence" value="ECO:0007669"/>
    <property type="project" value="InterPro"/>
</dbReference>
<evidence type="ECO:0000313" key="8">
    <source>
        <dbReference type="Proteomes" id="UP000260655"/>
    </source>
</evidence>
<name>A0A3E4GUK9_9FIRM</name>
<dbReference type="CDD" id="cd12173">
    <property type="entry name" value="PGDH_4"/>
    <property type="match status" value="1"/>
</dbReference>
<feature type="domain" description="D-isomer specific 2-hydroxyacid dehydrogenase NAD-binding" evidence="6">
    <location>
        <begin position="105"/>
        <end position="281"/>
    </location>
</feature>
<dbReference type="InterPro" id="IPR006139">
    <property type="entry name" value="D-isomer_2_OHA_DH_cat_dom"/>
</dbReference>
<dbReference type="InterPro" id="IPR006140">
    <property type="entry name" value="D-isomer_DH_NAD-bd"/>
</dbReference>
<evidence type="ECO:0000259" key="5">
    <source>
        <dbReference type="Pfam" id="PF00389"/>
    </source>
</evidence>
<dbReference type="InterPro" id="IPR050857">
    <property type="entry name" value="D-2-hydroxyacid_DH"/>
</dbReference>
<evidence type="ECO:0000313" key="7">
    <source>
        <dbReference type="EMBL" id="RGJ26568.1"/>
    </source>
</evidence>
<dbReference type="Proteomes" id="UP000260655">
    <property type="component" value="Unassembled WGS sequence"/>
</dbReference>
<keyword evidence="2 4" id="KW-0560">Oxidoreductase</keyword>
<dbReference type="SUPFAM" id="SSF51735">
    <property type="entry name" value="NAD(P)-binding Rossmann-fold domains"/>
    <property type="match status" value="1"/>
</dbReference>
<dbReference type="AlphaFoldDB" id="A0A3E4GUK9"/>
<dbReference type="EMBL" id="QSOV01000001">
    <property type="protein sequence ID" value="RGJ26568.1"/>
    <property type="molecule type" value="Genomic_DNA"/>
</dbReference>
<dbReference type="PROSITE" id="PS00670">
    <property type="entry name" value="D_2_HYDROXYACID_DH_2"/>
    <property type="match status" value="1"/>
</dbReference>
<accession>A0A3E4GUK9</accession>
<gene>
    <name evidence="7" type="ORF">DXD67_02065</name>
</gene>
<evidence type="ECO:0000259" key="6">
    <source>
        <dbReference type="Pfam" id="PF02826"/>
    </source>
</evidence>
<comment type="similarity">
    <text evidence="1 4">Belongs to the D-isomer specific 2-hydroxyacid dehydrogenase family.</text>
</comment>
<dbReference type="PANTHER" id="PTHR42789">
    <property type="entry name" value="D-ISOMER SPECIFIC 2-HYDROXYACID DEHYDROGENASE FAMILY PROTEIN (AFU_ORTHOLOGUE AFUA_6G10090)"/>
    <property type="match status" value="1"/>
</dbReference>
<proteinExistence type="inferred from homology"/>
<sequence>MKIYIPEPIAEAGEKYLEFQGYEIFRGSGQTDRESLIRDIAECDAMILRTAKMDEEVLEDGKKLRIVARHGAGYDNLDVKAAKERGIITTYSPDTTALSVAEMTITLLLMLAKKVKRMETELRKDNFSYKFSHKGMDVSGKTLGIIGLGKIGKMVAKKAAIGLDMKVISYIPRPEGKEISEYVKAVPLEQLLKESDFISLHVPGGAKNQNLIGKKELEQMKESAFLLNLSRGGVVNESEFAEAVRKKQIAGGALDVFAKEPPEITDDIFKLENVILTPHIGSNTEECMEKIAMDVAKDVDLVLSGEDPRHPIRQ</sequence>
<dbReference type="Pfam" id="PF00389">
    <property type="entry name" value="2-Hacid_dh"/>
    <property type="match status" value="1"/>
</dbReference>